<proteinExistence type="predicted"/>
<protein>
    <recommendedName>
        <fullName evidence="3">Glycosyl transferase family 2</fullName>
    </recommendedName>
</protein>
<dbReference type="EMBL" id="CP002961">
    <property type="protein sequence ID" value="AFK03204.1"/>
    <property type="molecule type" value="Genomic_DNA"/>
</dbReference>
<dbReference type="Proteomes" id="UP000002875">
    <property type="component" value="Chromosome"/>
</dbReference>
<sequence>MFENTQLPFSILINTSDNFEDCWSPFFLLFSKNWKECQYPIYLNTEFKEFNYPSLNIISTKVHEKITNRKLTWSECLIRAVEKIETPLILYFQEDYFLDQEVNTSFIQNIASKMLENEDVKRIGLIETDSFGKLYPTEDPNIWEVSHTARYITSTQVSLWRKEALLKYLKPEENGWMFEIFGTWRARKNIKDKFLTINRDKFSGKNRIVSYIHTGIIKGKWHPAIPELFSQNSIQIDFSKRGFYNLNISTIKRKIETFNKLTSSTSLLLKAVKERLF</sequence>
<evidence type="ECO:0008006" key="3">
    <source>
        <dbReference type="Google" id="ProtNLM"/>
    </source>
</evidence>
<keyword evidence="2" id="KW-1185">Reference proteome</keyword>
<accession>A0ABM5N1F6</accession>
<organism evidence="1 2">
    <name type="scientific">Emticicia oligotrophica (strain DSM 17448 / CIP 109782 / MTCC 6937 / GPTSA100-15)</name>
    <dbReference type="NCBI Taxonomy" id="929562"/>
    <lineage>
        <taxon>Bacteria</taxon>
        <taxon>Pseudomonadati</taxon>
        <taxon>Bacteroidota</taxon>
        <taxon>Cytophagia</taxon>
        <taxon>Cytophagales</taxon>
        <taxon>Leadbetterellaceae</taxon>
        <taxon>Emticicia</taxon>
    </lineage>
</organism>
<gene>
    <name evidence="1" type="ordered locus">Emtol_2065</name>
</gene>
<reference evidence="1 2" key="1">
    <citation type="submission" date="2011-07" db="EMBL/GenBank/DDBJ databases">
        <title>The complete genome of chromosome of Emticicia oligotrophica DSM 17448.</title>
        <authorList>
            <consortium name="US DOE Joint Genome Institute (JGI-PGF)"/>
            <person name="Lucas S."/>
            <person name="Han J."/>
            <person name="Lapidus A."/>
            <person name="Bruce D."/>
            <person name="Goodwin L."/>
            <person name="Pitluck S."/>
            <person name="Peters L."/>
            <person name="Kyrpides N."/>
            <person name="Mavromatis K."/>
            <person name="Ivanova N."/>
            <person name="Ovchinnikova G."/>
            <person name="Teshima H."/>
            <person name="Detter J.C."/>
            <person name="Tapia R."/>
            <person name="Han C."/>
            <person name="Land M."/>
            <person name="Hauser L."/>
            <person name="Markowitz V."/>
            <person name="Cheng J.-F."/>
            <person name="Hugenholtz P."/>
            <person name="Woyke T."/>
            <person name="Wu D."/>
            <person name="Tindall B."/>
            <person name="Pomrenke H."/>
            <person name="Brambilla E."/>
            <person name="Klenk H.-P."/>
            <person name="Eisen J.A."/>
        </authorList>
    </citation>
    <scope>NUCLEOTIDE SEQUENCE [LARGE SCALE GENOMIC DNA]</scope>
    <source>
        <strain evidence="1 2">DSM 17448</strain>
    </source>
</reference>
<dbReference type="RefSeq" id="WP_015028902.1">
    <property type="nucleotide sequence ID" value="NC_018748.1"/>
</dbReference>
<name>A0ABM5N1F6_EMTOG</name>
<evidence type="ECO:0000313" key="2">
    <source>
        <dbReference type="Proteomes" id="UP000002875"/>
    </source>
</evidence>
<evidence type="ECO:0000313" key="1">
    <source>
        <dbReference type="EMBL" id="AFK03204.1"/>
    </source>
</evidence>